<organism evidence="2 3">
    <name type="scientific">Acidovorax facilis</name>
    <dbReference type="NCBI Taxonomy" id="12917"/>
    <lineage>
        <taxon>Bacteria</taxon>
        <taxon>Pseudomonadati</taxon>
        <taxon>Pseudomonadota</taxon>
        <taxon>Betaproteobacteria</taxon>
        <taxon>Burkholderiales</taxon>
        <taxon>Comamonadaceae</taxon>
        <taxon>Acidovorax</taxon>
    </lineage>
</organism>
<dbReference type="RefSeq" id="WP_147433274.1">
    <property type="nucleotide sequence ID" value="NZ_JAMXAX010000030.1"/>
</dbReference>
<name>A0ABV8D9I3_9BURK</name>
<dbReference type="EMBL" id="JBHSAJ010000029">
    <property type="protein sequence ID" value="MFC3935223.1"/>
    <property type="molecule type" value="Genomic_DNA"/>
</dbReference>
<gene>
    <name evidence="2" type="ORF">ACFOW3_11375</name>
</gene>
<comment type="caution">
    <text evidence="2">The sequence shown here is derived from an EMBL/GenBank/DDBJ whole genome shotgun (WGS) entry which is preliminary data.</text>
</comment>
<accession>A0ABV8D9I3</accession>
<keyword evidence="3" id="KW-1185">Reference proteome</keyword>
<proteinExistence type="predicted"/>
<dbReference type="Proteomes" id="UP001595693">
    <property type="component" value="Unassembled WGS sequence"/>
</dbReference>
<evidence type="ECO:0000313" key="3">
    <source>
        <dbReference type="Proteomes" id="UP001595693"/>
    </source>
</evidence>
<evidence type="ECO:0000256" key="1">
    <source>
        <dbReference type="SAM" id="SignalP"/>
    </source>
</evidence>
<sequence>MRQGILKSVLGMSLGLAMATGVHAELLNISTIAVQSQNTLTAACTIVGAGGKTLPDGSKVFVVLAEGMAADSNPTLVIRFSDNSTGSNDDWNSTSIDASGKPIRTNTAGWLGRNPGRESDAGTVVAAIPGEWFCVTSREVSGGDALRPVAISVTDVTAKAASAKSAAVGADAGLRSDIWAGSPD</sequence>
<feature type="chain" id="PRO_5046595246" evidence="1">
    <location>
        <begin position="25"/>
        <end position="184"/>
    </location>
</feature>
<feature type="signal peptide" evidence="1">
    <location>
        <begin position="1"/>
        <end position="24"/>
    </location>
</feature>
<evidence type="ECO:0000313" key="2">
    <source>
        <dbReference type="EMBL" id="MFC3935223.1"/>
    </source>
</evidence>
<keyword evidence="1" id="KW-0732">Signal</keyword>
<reference evidence="3" key="1">
    <citation type="journal article" date="2019" name="Int. J. Syst. Evol. Microbiol.">
        <title>The Global Catalogue of Microorganisms (GCM) 10K type strain sequencing project: providing services to taxonomists for standard genome sequencing and annotation.</title>
        <authorList>
            <consortium name="The Broad Institute Genomics Platform"/>
            <consortium name="The Broad Institute Genome Sequencing Center for Infectious Disease"/>
            <person name="Wu L."/>
            <person name="Ma J."/>
        </authorList>
    </citation>
    <scope>NUCLEOTIDE SEQUENCE [LARGE SCALE GENOMIC DNA]</scope>
    <source>
        <strain evidence="3">CCUG 2113</strain>
    </source>
</reference>
<protein>
    <submittedName>
        <fullName evidence="2">Uncharacterized protein</fullName>
    </submittedName>
</protein>